<proteinExistence type="predicted"/>
<accession>A0A7Y8D617</accession>
<dbReference type="EMBL" id="JACARV010000119">
    <property type="protein sequence ID" value="NWC84078.1"/>
    <property type="molecule type" value="Genomic_DNA"/>
</dbReference>
<comment type="caution">
    <text evidence="1">The sequence shown here is derived from an EMBL/GenBank/DDBJ whole genome shotgun (WGS) entry which is preliminary data.</text>
</comment>
<organism evidence="1 2">
    <name type="scientific">Pseudomonas putida</name>
    <name type="common">Arthrobacter siderocapsulatus</name>
    <dbReference type="NCBI Taxonomy" id="303"/>
    <lineage>
        <taxon>Bacteria</taxon>
        <taxon>Pseudomonadati</taxon>
        <taxon>Pseudomonadota</taxon>
        <taxon>Gammaproteobacteria</taxon>
        <taxon>Pseudomonadales</taxon>
        <taxon>Pseudomonadaceae</taxon>
        <taxon>Pseudomonas</taxon>
    </lineage>
</organism>
<protein>
    <submittedName>
        <fullName evidence="1">Uncharacterized protein</fullName>
    </submittedName>
</protein>
<sequence length="160" mass="17251">MTDRAETPLGFHVYGSGAALKFEQGLNEQGKPVLAVDGCNKAGSHFDWGNKIMLQLSDREVPGLLCCVLGLIPEFEARNHGATRNKSVHLVNQPAKQRIYVKLSRPEYAVKVPMTPDAVFKLGGLALQVLSAQTGFDPSTCLAMLRGTAGRLYSAHPSST</sequence>
<dbReference type="RefSeq" id="WP_177011304.1">
    <property type="nucleotide sequence ID" value="NZ_JACARV010000119.1"/>
</dbReference>
<gene>
    <name evidence="1" type="ORF">HX798_27895</name>
</gene>
<reference evidence="1 2" key="1">
    <citation type="submission" date="2020-04" db="EMBL/GenBank/DDBJ databases">
        <title>Molecular characterization of pseudomonads from Agaricus bisporus reveal novel blotch 2 pathogens in Western Europe.</title>
        <authorList>
            <person name="Taparia T."/>
            <person name="Krijger M."/>
            <person name="Haynes E."/>
            <person name="Elpinstone J.G."/>
            <person name="Noble R."/>
            <person name="Van Der Wolf J."/>
        </authorList>
    </citation>
    <scope>NUCLEOTIDE SEQUENCE [LARGE SCALE GENOMIC DNA]</scope>
    <source>
        <strain evidence="1 2">P7765</strain>
    </source>
</reference>
<name>A0A7Y8D617_PSEPU</name>
<dbReference type="Proteomes" id="UP000542695">
    <property type="component" value="Unassembled WGS sequence"/>
</dbReference>
<evidence type="ECO:0000313" key="2">
    <source>
        <dbReference type="Proteomes" id="UP000542695"/>
    </source>
</evidence>
<dbReference type="AlphaFoldDB" id="A0A7Y8D617"/>
<evidence type="ECO:0000313" key="1">
    <source>
        <dbReference type="EMBL" id="NWC84078.1"/>
    </source>
</evidence>